<keyword evidence="3" id="KW-1185">Reference proteome</keyword>
<reference evidence="2" key="1">
    <citation type="journal article" date="2019" name="bioRxiv">
        <title>The Genome of the Zebra Mussel, Dreissena polymorpha: A Resource for Invasive Species Research.</title>
        <authorList>
            <person name="McCartney M.A."/>
            <person name="Auch B."/>
            <person name="Kono T."/>
            <person name="Mallez S."/>
            <person name="Zhang Y."/>
            <person name="Obille A."/>
            <person name="Becker A."/>
            <person name="Abrahante J.E."/>
            <person name="Garbe J."/>
            <person name="Badalamenti J.P."/>
            <person name="Herman A."/>
            <person name="Mangelson H."/>
            <person name="Liachko I."/>
            <person name="Sullivan S."/>
            <person name="Sone E.D."/>
            <person name="Koren S."/>
            <person name="Silverstein K.A.T."/>
            <person name="Beckman K.B."/>
            <person name="Gohl D.M."/>
        </authorList>
    </citation>
    <scope>NUCLEOTIDE SEQUENCE</scope>
    <source>
        <strain evidence="2">Duluth1</strain>
        <tissue evidence="2">Whole animal</tissue>
    </source>
</reference>
<comment type="caution">
    <text evidence="2">The sequence shown here is derived from an EMBL/GenBank/DDBJ whole genome shotgun (WGS) entry which is preliminary data.</text>
</comment>
<feature type="transmembrane region" description="Helical" evidence="1">
    <location>
        <begin position="9"/>
        <end position="32"/>
    </location>
</feature>
<reference evidence="2" key="2">
    <citation type="submission" date="2020-11" db="EMBL/GenBank/DDBJ databases">
        <authorList>
            <person name="McCartney M.A."/>
            <person name="Auch B."/>
            <person name="Kono T."/>
            <person name="Mallez S."/>
            <person name="Becker A."/>
            <person name="Gohl D.M."/>
            <person name="Silverstein K.A.T."/>
            <person name="Koren S."/>
            <person name="Bechman K.B."/>
            <person name="Herman A."/>
            <person name="Abrahante J.E."/>
            <person name="Garbe J."/>
        </authorList>
    </citation>
    <scope>NUCLEOTIDE SEQUENCE</scope>
    <source>
        <strain evidence="2">Duluth1</strain>
        <tissue evidence="2">Whole animal</tissue>
    </source>
</reference>
<keyword evidence="1" id="KW-0472">Membrane</keyword>
<evidence type="ECO:0000313" key="2">
    <source>
        <dbReference type="EMBL" id="KAH3880044.1"/>
    </source>
</evidence>
<sequence length="84" mass="9119">MITSASHDLLLCVLLHYYVQVIIHFCSPIFYLPEAPPPPPDPPPATVGTPSWDRTDGAEAEELILLAESIWIAAPVALIFTHGA</sequence>
<keyword evidence="1" id="KW-0812">Transmembrane</keyword>
<name>A0A9D4MQP5_DREPO</name>
<evidence type="ECO:0000256" key="1">
    <source>
        <dbReference type="SAM" id="Phobius"/>
    </source>
</evidence>
<evidence type="ECO:0000313" key="3">
    <source>
        <dbReference type="Proteomes" id="UP000828390"/>
    </source>
</evidence>
<protein>
    <submittedName>
        <fullName evidence="2">Uncharacterized protein</fullName>
    </submittedName>
</protein>
<dbReference type="EMBL" id="JAIWYP010000001">
    <property type="protein sequence ID" value="KAH3880044.1"/>
    <property type="molecule type" value="Genomic_DNA"/>
</dbReference>
<keyword evidence="1" id="KW-1133">Transmembrane helix</keyword>
<proteinExistence type="predicted"/>
<dbReference type="AlphaFoldDB" id="A0A9D4MQP5"/>
<accession>A0A9D4MQP5</accession>
<organism evidence="2 3">
    <name type="scientific">Dreissena polymorpha</name>
    <name type="common">Zebra mussel</name>
    <name type="synonym">Mytilus polymorpha</name>
    <dbReference type="NCBI Taxonomy" id="45954"/>
    <lineage>
        <taxon>Eukaryota</taxon>
        <taxon>Metazoa</taxon>
        <taxon>Spiralia</taxon>
        <taxon>Lophotrochozoa</taxon>
        <taxon>Mollusca</taxon>
        <taxon>Bivalvia</taxon>
        <taxon>Autobranchia</taxon>
        <taxon>Heteroconchia</taxon>
        <taxon>Euheterodonta</taxon>
        <taxon>Imparidentia</taxon>
        <taxon>Neoheterodontei</taxon>
        <taxon>Myida</taxon>
        <taxon>Dreissenoidea</taxon>
        <taxon>Dreissenidae</taxon>
        <taxon>Dreissena</taxon>
    </lineage>
</organism>
<gene>
    <name evidence="2" type="ORF">DPMN_003956</name>
</gene>
<dbReference type="Proteomes" id="UP000828390">
    <property type="component" value="Unassembled WGS sequence"/>
</dbReference>